<dbReference type="Proteomes" id="UP000095094">
    <property type="component" value="Unassembled WGS sequence"/>
</dbReference>
<evidence type="ECO:0000313" key="3">
    <source>
        <dbReference type="Proteomes" id="UP000095094"/>
    </source>
</evidence>
<feature type="region of interest" description="Disordered" evidence="1">
    <location>
        <begin position="1"/>
        <end position="92"/>
    </location>
</feature>
<feature type="compositionally biased region" description="Polar residues" evidence="1">
    <location>
        <begin position="50"/>
        <end position="82"/>
    </location>
</feature>
<dbReference type="EMBL" id="MIJY01000043">
    <property type="protein sequence ID" value="OEG10701.1"/>
    <property type="molecule type" value="Genomic_DNA"/>
</dbReference>
<sequence>MSLSGCSSKFGKEKSSVASSSSSTVKITKSSSSQTQESTHSNTSSSITKQSVNQDNNNRIDDSTQSTSEQNVVNEAQLQPTSEQDETNTDWKNKFENTLYENYKVTVKEYVDYGNGYFGVFVNEVDTGDNAYVTVNSATGNFHG</sequence>
<protein>
    <submittedName>
        <fullName evidence="2">Uncharacterized protein</fullName>
    </submittedName>
</protein>
<evidence type="ECO:0000256" key="1">
    <source>
        <dbReference type="SAM" id="MobiDB-lite"/>
    </source>
</evidence>
<feature type="compositionally biased region" description="Low complexity" evidence="1">
    <location>
        <begin position="16"/>
        <end position="49"/>
    </location>
</feature>
<proteinExistence type="predicted"/>
<comment type="caution">
    <text evidence="2">The sequence shown here is derived from an EMBL/GenBank/DDBJ whole genome shotgun (WGS) entry which is preliminary data.</text>
</comment>
<gene>
    <name evidence="2" type="ORF">BCR25_08555</name>
</gene>
<accession>A0A1E5GDH1</accession>
<reference evidence="3" key="1">
    <citation type="submission" date="2016-09" db="EMBL/GenBank/DDBJ databases">
        <authorList>
            <person name="Gulvik C.A."/>
        </authorList>
    </citation>
    <scope>NUCLEOTIDE SEQUENCE [LARGE SCALE GENOMIC DNA]</scope>
    <source>
        <strain evidence="3">LMG 8895</strain>
    </source>
</reference>
<dbReference type="AlphaFoldDB" id="A0A1E5GDH1"/>
<keyword evidence="3" id="KW-1185">Reference proteome</keyword>
<name>A0A1E5GDH1_9ENTE</name>
<evidence type="ECO:0000313" key="2">
    <source>
        <dbReference type="EMBL" id="OEG10701.1"/>
    </source>
</evidence>
<organism evidence="2 3">
    <name type="scientific">Enterococcus termitis</name>
    <dbReference type="NCBI Taxonomy" id="332950"/>
    <lineage>
        <taxon>Bacteria</taxon>
        <taxon>Bacillati</taxon>
        <taxon>Bacillota</taxon>
        <taxon>Bacilli</taxon>
        <taxon>Lactobacillales</taxon>
        <taxon>Enterococcaceae</taxon>
        <taxon>Enterococcus</taxon>
    </lineage>
</organism>